<feature type="transmembrane region" description="Helical" evidence="1">
    <location>
        <begin position="112"/>
        <end position="136"/>
    </location>
</feature>
<accession>A0ABW1E0T3</accession>
<keyword evidence="1" id="KW-1133">Transmembrane helix</keyword>
<keyword evidence="1" id="KW-0812">Transmembrane</keyword>
<evidence type="ECO:0000313" key="3">
    <source>
        <dbReference type="Proteomes" id="UP001596180"/>
    </source>
</evidence>
<feature type="transmembrane region" description="Helical" evidence="1">
    <location>
        <begin position="12"/>
        <end position="32"/>
    </location>
</feature>
<sequence>MPSRLPAADHAAGVAWGVVGALFAAVIPTLFINSGIRHGHWGDRHVGARTARLVVMAFILASITAGTALMAALGAPRTMTALVVAMFTTLAGLTAVTFTWKISVHAAVASGSIALLTLTYGPWPLAAYPLVALVSWSRTALRDHTPAQVASGALLGAVLARVTFAAVR</sequence>
<dbReference type="RefSeq" id="WP_055628890.1">
    <property type="nucleotide sequence ID" value="NZ_JBHSOA010000041.1"/>
</dbReference>
<protein>
    <recommendedName>
        <fullName evidence="4">Phosphatidic acid phosphatase type 2/haloperoxidase domain-containing protein</fullName>
    </recommendedName>
</protein>
<keyword evidence="3" id="KW-1185">Reference proteome</keyword>
<feature type="transmembrane region" description="Helical" evidence="1">
    <location>
        <begin position="79"/>
        <end position="100"/>
    </location>
</feature>
<dbReference type="Proteomes" id="UP001596180">
    <property type="component" value="Unassembled WGS sequence"/>
</dbReference>
<organism evidence="2 3">
    <name type="scientific">Streptomyces chlorus</name>
    <dbReference type="NCBI Taxonomy" id="887452"/>
    <lineage>
        <taxon>Bacteria</taxon>
        <taxon>Bacillati</taxon>
        <taxon>Actinomycetota</taxon>
        <taxon>Actinomycetes</taxon>
        <taxon>Kitasatosporales</taxon>
        <taxon>Streptomycetaceae</taxon>
        <taxon>Streptomyces</taxon>
    </lineage>
</organism>
<evidence type="ECO:0000313" key="2">
    <source>
        <dbReference type="EMBL" id="MFC5853806.1"/>
    </source>
</evidence>
<comment type="caution">
    <text evidence="2">The sequence shown here is derived from an EMBL/GenBank/DDBJ whole genome shotgun (WGS) entry which is preliminary data.</text>
</comment>
<gene>
    <name evidence="2" type="ORF">ACFPZI_18960</name>
</gene>
<reference evidence="3" key="1">
    <citation type="journal article" date="2019" name="Int. J. Syst. Evol. Microbiol.">
        <title>The Global Catalogue of Microorganisms (GCM) 10K type strain sequencing project: providing services to taxonomists for standard genome sequencing and annotation.</title>
        <authorList>
            <consortium name="The Broad Institute Genomics Platform"/>
            <consortium name="The Broad Institute Genome Sequencing Center for Infectious Disease"/>
            <person name="Wu L."/>
            <person name="Ma J."/>
        </authorList>
    </citation>
    <scope>NUCLEOTIDE SEQUENCE [LARGE SCALE GENOMIC DNA]</scope>
    <source>
        <strain evidence="3">JCM 10411</strain>
    </source>
</reference>
<keyword evidence="1" id="KW-0472">Membrane</keyword>
<feature type="transmembrane region" description="Helical" evidence="1">
    <location>
        <begin position="53"/>
        <end position="73"/>
    </location>
</feature>
<name>A0ABW1E0T3_9ACTN</name>
<feature type="transmembrane region" description="Helical" evidence="1">
    <location>
        <begin position="148"/>
        <end position="167"/>
    </location>
</feature>
<dbReference type="EMBL" id="JBHSOA010000041">
    <property type="protein sequence ID" value="MFC5853806.1"/>
    <property type="molecule type" value="Genomic_DNA"/>
</dbReference>
<proteinExistence type="predicted"/>
<evidence type="ECO:0000256" key="1">
    <source>
        <dbReference type="SAM" id="Phobius"/>
    </source>
</evidence>
<evidence type="ECO:0008006" key="4">
    <source>
        <dbReference type="Google" id="ProtNLM"/>
    </source>
</evidence>